<reference evidence="1" key="1">
    <citation type="journal article" date="2016" name="Gigascience">
        <title>De novo construction of an expanded transcriptome assembly for the western tarnished plant bug, Lygus hesperus.</title>
        <authorList>
            <person name="Tassone E.E."/>
            <person name="Geib S.M."/>
            <person name="Hall B."/>
            <person name="Fabrick J.A."/>
            <person name="Brent C.S."/>
            <person name="Hull J.J."/>
        </authorList>
    </citation>
    <scope>NUCLEOTIDE SEQUENCE</scope>
</reference>
<sequence length="125" mass="14113">MLSHLAIGDLPPILASCHLSLIQLIRQSGTGDVGLHWVPSHRRVLGNCTENRLCALTIAHGTVTNEAYSVHTDLAPWFTEQQQSKWQADYNNTEGPGSWSRRLYNNPNLAPWFHNRPDFSVGEFY</sequence>
<proteinExistence type="predicted"/>
<dbReference type="AlphaFoldDB" id="A0A146LKE2"/>
<evidence type="ECO:0000313" key="1">
    <source>
        <dbReference type="EMBL" id="JAQ08501.1"/>
    </source>
</evidence>
<name>A0A146LKE2_LYGHE</name>
<dbReference type="EMBL" id="GDHC01010128">
    <property type="protein sequence ID" value="JAQ08501.1"/>
    <property type="molecule type" value="Transcribed_RNA"/>
</dbReference>
<organism evidence="1">
    <name type="scientific">Lygus hesperus</name>
    <name type="common">Western plant bug</name>
    <dbReference type="NCBI Taxonomy" id="30085"/>
    <lineage>
        <taxon>Eukaryota</taxon>
        <taxon>Metazoa</taxon>
        <taxon>Ecdysozoa</taxon>
        <taxon>Arthropoda</taxon>
        <taxon>Hexapoda</taxon>
        <taxon>Insecta</taxon>
        <taxon>Pterygota</taxon>
        <taxon>Neoptera</taxon>
        <taxon>Paraneoptera</taxon>
        <taxon>Hemiptera</taxon>
        <taxon>Heteroptera</taxon>
        <taxon>Panheteroptera</taxon>
        <taxon>Cimicomorpha</taxon>
        <taxon>Miridae</taxon>
        <taxon>Mirini</taxon>
        <taxon>Lygus</taxon>
    </lineage>
</organism>
<protein>
    <submittedName>
        <fullName evidence="1">Uncharacterized protein</fullName>
    </submittedName>
</protein>
<accession>A0A146LKE2</accession>
<gene>
    <name evidence="1" type="ORF">g.56397</name>
</gene>